<evidence type="ECO:0000313" key="1">
    <source>
        <dbReference type="EMBL" id="ARX84750.1"/>
    </source>
</evidence>
<dbReference type="AlphaFoldDB" id="A0A1Z1WEI8"/>
<dbReference type="Proteomes" id="UP000195880">
    <property type="component" value="Chromosome"/>
</dbReference>
<reference evidence="1 2" key="1">
    <citation type="submission" date="2017-05" db="EMBL/GenBank/DDBJ databases">
        <title>Streptomyces alboflavus Genome sequencing and assembly.</title>
        <authorList>
            <person name="Wang Y."/>
            <person name="Du B."/>
            <person name="Ding Y."/>
            <person name="Liu H."/>
            <person name="Hou Q."/>
            <person name="Liu K."/>
            <person name="Wang C."/>
            <person name="Yao L."/>
        </authorList>
    </citation>
    <scope>NUCLEOTIDE SEQUENCE [LARGE SCALE GENOMIC DNA]</scope>
    <source>
        <strain evidence="1 2">MDJK44</strain>
    </source>
</reference>
<sequence>MSDKSRAVFNFGDDSEITFGGDIVLGDQVGVSGGVVYGDVVMGGSPNTSADEDSN</sequence>
<protein>
    <submittedName>
        <fullName evidence="1">Uncharacterized protein</fullName>
    </submittedName>
</protein>
<dbReference type="RefSeq" id="WP_159399575.1">
    <property type="nucleotide sequence ID" value="NZ_CP021748.1"/>
</dbReference>
<organism evidence="1 2">
    <name type="scientific">Streptomyces alboflavus</name>
    <dbReference type="NCBI Taxonomy" id="67267"/>
    <lineage>
        <taxon>Bacteria</taxon>
        <taxon>Bacillati</taxon>
        <taxon>Actinomycetota</taxon>
        <taxon>Actinomycetes</taxon>
        <taxon>Kitasatosporales</taxon>
        <taxon>Streptomycetaceae</taxon>
        <taxon>Streptomyces</taxon>
    </lineage>
</organism>
<keyword evidence="2" id="KW-1185">Reference proteome</keyword>
<evidence type="ECO:0000313" key="2">
    <source>
        <dbReference type="Proteomes" id="UP000195880"/>
    </source>
</evidence>
<dbReference type="KEGG" id="salf:SMD44_04204"/>
<dbReference type="EMBL" id="CP021748">
    <property type="protein sequence ID" value="ARX84750.1"/>
    <property type="molecule type" value="Genomic_DNA"/>
</dbReference>
<proteinExistence type="predicted"/>
<gene>
    <name evidence="1" type="ORF">SMD44_04204</name>
</gene>
<name>A0A1Z1WEI8_9ACTN</name>
<accession>A0A1Z1WEI8</accession>